<sequence>MGHAVSKSSRGAESFYDISSEVNTEQRAAPSGSDHSHILLTPESLKKQLESAKSWPGVYGTVLGSEFSAAAQQLFTLATNIMTELSNGGKYYQAEEIADSVVGLVKSWGPHVSECLKIRSYVREVIPVQMADASYEVYAGEYFSPVPFYEDNHLLKLFYFHVKDTCYKRRVISYYLECSSVVQALFVLGFVVTDRHVQVVSYDRTKPSYWVVRQDVLNDCQTRINSLAISHQGNNE</sequence>
<dbReference type="Proteomes" id="UP000001593">
    <property type="component" value="Unassembled WGS sequence"/>
</dbReference>
<organism evidence="1 2">
    <name type="scientific">Nematostella vectensis</name>
    <name type="common">Starlet sea anemone</name>
    <dbReference type="NCBI Taxonomy" id="45351"/>
    <lineage>
        <taxon>Eukaryota</taxon>
        <taxon>Metazoa</taxon>
        <taxon>Cnidaria</taxon>
        <taxon>Anthozoa</taxon>
        <taxon>Hexacorallia</taxon>
        <taxon>Actiniaria</taxon>
        <taxon>Edwardsiidae</taxon>
        <taxon>Nematostella</taxon>
    </lineage>
</organism>
<accession>A7SW16</accession>
<dbReference type="AlphaFoldDB" id="A7SW16"/>
<dbReference type="OMA" id="CMASSEM"/>
<dbReference type="PhylomeDB" id="A7SW16"/>
<proteinExistence type="predicted"/>
<gene>
    <name evidence="1" type="ORF">NEMVEDRAFT_v1g247726</name>
</gene>
<dbReference type="KEGG" id="nve:5503092"/>
<protein>
    <submittedName>
        <fullName evidence="1">Uncharacterized protein</fullName>
    </submittedName>
</protein>
<dbReference type="HOGENOM" id="CLU_1176664_0_0_1"/>
<name>A7SW16_NEMVE</name>
<dbReference type="OrthoDB" id="5958654at2759"/>
<reference evidence="1 2" key="1">
    <citation type="journal article" date="2007" name="Science">
        <title>Sea anemone genome reveals ancestral eumetazoan gene repertoire and genomic organization.</title>
        <authorList>
            <person name="Putnam N.H."/>
            <person name="Srivastava M."/>
            <person name="Hellsten U."/>
            <person name="Dirks B."/>
            <person name="Chapman J."/>
            <person name="Salamov A."/>
            <person name="Terry A."/>
            <person name="Shapiro H."/>
            <person name="Lindquist E."/>
            <person name="Kapitonov V.V."/>
            <person name="Jurka J."/>
            <person name="Genikhovich G."/>
            <person name="Grigoriev I.V."/>
            <person name="Lucas S.M."/>
            <person name="Steele R.E."/>
            <person name="Finnerty J.R."/>
            <person name="Technau U."/>
            <person name="Martindale M.Q."/>
            <person name="Rokhsar D.S."/>
        </authorList>
    </citation>
    <scope>NUCLEOTIDE SEQUENCE [LARGE SCALE GENOMIC DNA]</scope>
    <source>
        <strain evidence="2">CH2 X CH6</strain>
    </source>
</reference>
<dbReference type="eggNOG" id="ENOG502SY63">
    <property type="taxonomic scope" value="Eukaryota"/>
</dbReference>
<keyword evidence="2" id="KW-1185">Reference proteome</keyword>
<dbReference type="EMBL" id="DS469850">
    <property type="protein sequence ID" value="EDO32101.1"/>
    <property type="molecule type" value="Genomic_DNA"/>
</dbReference>
<evidence type="ECO:0000313" key="2">
    <source>
        <dbReference type="Proteomes" id="UP000001593"/>
    </source>
</evidence>
<evidence type="ECO:0000313" key="1">
    <source>
        <dbReference type="EMBL" id="EDO32101.1"/>
    </source>
</evidence>
<dbReference type="InParanoid" id="A7SW16"/>